<dbReference type="PROSITE" id="PS51898">
    <property type="entry name" value="TYR_RECOMBINASE"/>
    <property type="match status" value="1"/>
</dbReference>
<dbReference type="PROSITE" id="PS51900">
    <property type="entry name" value="CB"/>
    <property type="match status" value="1"/>
</dbReference>
<keyword evidence="3 9" id="KW-0132">Cell division</keyword>
<dbReference type="InterPro" id="IPR010998">
    <property type="entry name" value="Integrase_recombinase_N"/>
</dbReference>
<dbReference type="Gene3D" id="1.10.150.130">
    <property type="match status" value="1"/>
</dbReference>
<dbReference type="EMBL" id="DSUT01000008">
    <property type="protein sequence ID" value="HGK27374.1"/>
    <property type="molecule type" value="Genomic_DNA"/>
</dbReference>
<feature type="domain" description="Core-binding (CB)" evidence="11">
    <location>
        <begin position="5"/>
        <end position="92"/>
    </location>
</feature>
<evidence type="ECO:0000313" key="12">
    <source>
        <dbReference type="EMBL" id="HGK27374.1"/>
    </source>
</evidence>
<dbReference type="SUPFAM" id="SSF56349">
    <property type="entry name" value="DNA breaking-rejoining enzymes"/>
    <property type="match status" value="1"/>
</dbReference>
<dbReference type="GO" id="GO:0051301">
    <property type="term" value="P:cell division"/>
    <property type="evidence" value="ECO:0007669"/>
    <property type="project" value="UniProtKB-KW"/>
</dbReference>
<dbReference type="CDD" id="cd00798">
    <property type="entry name" value="INT_XerDC_C"/>
    <property type="match status" value="1"/>
</dbReference>
<dbReference type="PANTHER" id="PTHR30349:SF77">
    <property type="entry name" value="TYROSINE RECOMBINASE XERC"/>
    <property type="match status" value="1"/>
</dbReference>
<dbReference type="GO" id="GO:0007059">
    <property type="term" value="P:chromosome segregation"/>
    <property type="evidence" value="ECO:0007669"/>
    <property type="project" value="UniProtKB-UniRule"/>
</dbReference>
<evidence type="ECO:0000259" key="10">
    <source>
        <dbReference type="PROSITE" id="PS51898"/>
    </source>
</evidence>
<comment type="subunit">
    <text evidence="9">Forms a cyclic heterotetrameric complex composed of two molecules of XerC and two molecules of XerD.</text>
</comment>
<feature type="active site" evidence="9">
    <location>
        <position position="152"/>
    </location>
</feature>
<keyword evidence="7 9" id="KW-0233">DNA recombination</keyword>
<evidence type="ECO:0000259" key="11">
    <source>
        <dbReference type="PROSITE" id="PS51900"/>
    </source>
</evidence>
<dbReference type="Gene3D" id="1.10.443.10">
    <property type="entry name" value="Intergrase catalytic core"/>
    <property type="match status" value="1"/>
</dbReference>
<name>A0A7C4G8X1_UNCW3</name>
<evidence type="ECO:0000256" key="9">
    <source>
        <dbReference type="HAMAP-Rule" id="MF_01808"/>
    </source>
</evidence>
<evidence type="ECO:0000256" key="3">
    <source>
        <dbReference type="ARBA" id="ARBA00022618"/>
    </source>
</evidence>
<feature type="domain" description="Tyr recombinase" evidence="10">
    <location>
        <begin position="113"/>
        <end position="290"/>
    </location>
</feature>
<evidence type="ECO:0000256" key="1">
    <source>
        <dbReference type="ARBA" id="ARBA00004496"/>
    </source>
</evidence>
<dbReference type="Pfam" id="PF02899">
    <property type="entry name" value="Phage_int_SAM_1"/>
    <property type="match status" value="1"/>
</dbReference>
<feature type="active site" evidence="9">
    <location>
        <position position="245"/>
    </location>
</feature>
<accession>A0A7C4G8X1</accession>
<keyword evidence="5 9" id="KW-0229">DNA integration</keyword>
<evidence type="ECO:0000256" key="6">
    <source>
        <dbReference type="ARBA" id="ARBA00023125"/>
    </source>
</evidence>
<proteinExistence type="inferred from homology"/>
<dbReference type="InterPro" id="IPR044068">
    <property type="entry name" value="CB"/>
</dbReference>
<dbReference type="InterPro" id="IPR011010">
    <property type="entry name" value="DNA_brk_join_enz"/>
</dbReference>
<dbReference type="HAMAP" id="MF_01808">
    <property type="entry name" value="Recomb_XerC_XerD"/>
    <property type="match status" value="1"/>
</dbReference>
<dbReference type="GO" id="GO:0009037">
    <property type="term" value="F:tyrosine-based site-specific recombinase activity"/>
    <property type="evidence" value="ECO:0007669"/>
    <property type="project" value="UniProtKB-UniRule"/>
</dbReference>
<dbReference type="AlphaFoldDB" id="A0A7C4G8X1"/>
<dbReference type="InterPro" id="IPR050090">
    <property type="entry name" value="Tyrosine_recombinase_XerCD"/>
</dbReference>
<feature type="active site" evidence="9">
    <location>
        <position position="176"/>
    </location>
</feature>
<feature type="active site" description="O-(3'-phospho-DNA)-tyrosine intermediate" evidence="9">
    <location>
        <position position="277"/>
    </location>
</feature>
<dbReference type="GO" id="GO:0005737">
    <property type="term" value="C:cytoplasm"/>
    <property type="evidence" value="ECO:0007669"/>
    <property type="project" value="UniProtKB-SubCell"/>
</dbReference>
<organism evidence="12">
    <name type="scientific">candidate division WOR-3 bacterium</name>
    <dbReference type="NCBI Taxonomy" id="2052148"/>
    <lineage>
        <taxon>Bacteria</taxon>
        <taxon>Bacteria division WOR-3</taxon>
    </lineage>
</organism>
<comment type="similarity">
    <text evidence="9">Belongs to the 'phage' integrase family. XerC subfamily.</text>
</comment>
<evidence type="ECO:0000256" key="5">
    <source>
        <dbReference type="ARBA" id="ARBA00022908"/>
    </source>
</evidence>
<dbReference type="InterPro" id="IPR013762">
    <property type="entry name" value="Integrase-like_cat_sf"/>
</dbReference>
<keyword evidence="4 9" id="KW-0159">Chromosome partition</keyword>
<gene>
    <name evidence="9" type="primary">xerC</name>
    <name evidence="12" type="ORF">ENS41_00265</name>
</gene>
<keyword evidence="8 9" id="KW-0131">Cell cycle</keyword>
<protein>
    <recommendedName>
        <fullName evidence="9">Tyrosine recombinase XerC</fullName>
    </recommendedName>
</protein>
<comment type="subcellular location">
    <subcellularLocation>
        <location evidence="1 9">Cytoplasm</location>
    </subcellularLocation>
</comment>
<evidence type="ECO:0000256" key="7">
    <source>
        <dbReference type="ARBA" id="ARBA00023172"/>
    </source>
</evidence>
<dbReference type="GO" id="GO:0006313">
    <property type="term" value="P:DNA transposition"/>
    <property type="evidence" value="ECO:0007669"/>
    <property type="project" value="UniProtKB-UniRule"/>
</dbReference>
<evidence type="ECO:0000256" key="4">
    <source>
        <dbReference type="ARBA" id="ARBA00022829"/>
    </source>
</evidence>
<dbReference type="InterPro" id="IPR023009">
    <property type="entry name" value="Tyrosine_recombinase_XerC/XerD"/>
</dbReference>
<dbReference type="Pfam" id="PF00589">
    <property type="entry name" value="Phage_integrase"/>
    <property type="match status" value="1"/>
</dbReference>
<keyword evidence="6 9" id="KW-0238">DNA-binding</keyword>
<reference evidence="12" key="1">
    <citation type="journal article" date="2020" name="mSystems">
        <title>Genome- and Community-Level Interaction Insights into Carbon Utilization and Element Cycling Functions of Hydrothermarchaeota in Hydrothermal Sediment.</title>
        <authorList>
            <person name="Zhou Z."/>
            <person name="Liu Y."/>
            <person name="Xu W."/>
            <person name="Pan J."/>
            <person name="Luo Z.H."/>
            <person name="Li M."/>
        </authorList>
    </citation>
    <scope>NUCLEOTIDE SEQUENCE [LARGE SCALE GENOMIC DNA]</scope>
    <source>
        <strain evidence="12">SpSt-488</strain>
    </source>
</reference>
<comment type="function">
    <text evidence="9">Site-specific tyrosine recombinase, which acts by catalyzing the cutting and rejoining of the recombining DNA molecules. The XerC-XerD complex is essential to convert dimers of the bacterial chromosome into monomers to permit their segregation at cell division. It also contributes to the segregational stability of plasmids.</text>
</comment>
<feature type="active site" evidence="9">
    <location>
        <position position="242"/>
    </location>
</feature>
<feature type="active site" evidence="9">
    <location>
        <position position="268"/>
    </location>
</feature>
<keyword evidence="2 9" id="KW-0963">Cytoplasm</keyword>
<dbReference type="InterPro" id="IPR004107">
    <property type="entry name" value="Integrase_SAM-like_N"/>
</dbReference>
<evidence type="ECO:0000256" key="2">
    <source>
        <dbReference type="ARBA" id="ARBA00022490"/>
    </source>
</evidence>
<evidence type="ECO:0000256" key="8">
    <source>
        <dbReference type="ARBA" id="ARBA00023306"/>
    </source>
</evidence>
<comment type="caution">
    <text evidence="12">The sequence shown here is derived from an EMBL/GenBank/DDBJ whole genome shotgun (WGS) entry which is preliminary data.</text>
</comment>
<dbReference type="NCBIfam" id="NF001399">
    <property type="entry name" value="PRK00283.1"/>
    <property type="match status" value="1"/>
</dbReference>
<dbReference type="InterPro" id="IPR002104">
    <property type="entry name" value="Integrase_catalytic"/>
</dbReference>
<dbReference type="PANTHER" id="PTHR30349">
    <property type="entry name" value="PHAGE INTEGRASE-RELATED"/>
    <property type="match status" value="1"/>
</dbReference>
<dbReference type="GO" id="GO:0003677">
    <property type="term" value="F:DNA binding"/>
    <property type="evidence" value="ECO:0007669"/>
    <property type="project" value="UniProtKB-UniRule"/>
</dbReference>
<sequence length="300" mass="33852">MDLPETYARTLADFLAHLEQERRCSKHTIAAYRLDLEQFFDYCIDRLDSRPLNRLTHAEIRDYLGFVLSHGYERRSAARKLSSIRSFFRYLVRTGAAPASPARTVKSPRLGRRLPALLSQFQVAQALEPLGDSEAALRDIAILEVLYGSGLRIAELVGLNLSDIDFRSETIKVRGKGNKERILPLGRAEREALERYLPKRSQPDAEPVFLSLRGRRLSIRAVRNIVGKLLSRVAGVTATNPHALRHAFATHLLERGADLRAVQELLGHASLSSTQVYTHLTVERLKRIYDKAHPRSGAKD</sequence>